<sequence>MWRGVDISEARHCQRRSSPLDCSAPLRGMVSYRLKLTAGSVQHFVCAKKFSENSMRINSIDYSADGLTMITSSDDDSIFIYSTQTGTRTRNVNSKKYGVDLIRFSHNTSNAIHCSTKVDDTIRYLSLHDNKYIRYFPGHTKKVICLSMNPADDTFLSGSLDKTIRLWDLRSQNCQGLMQVNGKAIAAFDPEGLIFAAGINNEQVKLYDLRSFDKGPFTTFKLEAERFCEWTGMTFSPCGKYIMINTNGTVIRLIDAFSGNLKVTFEGHRNDQQESLEASFSPDSQFVFCGSSDRTIHVWCTETGKRVAAIETEHDSHPRIVSWNPKHFMVASACTKLCFWIPGDRAIEN</sequence>
<feature type="repeat" description="WD" evidence="9">
    <location>
        <begin position="136"/>
        <end position="177"/>
    </location>
</feature>
<comment type="similarity">
    <text evidence="2">Belongs to the WD repeat SWD2 family.</text>
</comment>
<keyword evidence="5" id="KW-0677">Repeat</keyword>
<dbReference type="InterPro" id="IPR015943">
    <property type="entry name" value="WD40/YVTN_repeat-like_dom_sf"/>
</dbReference>
<evidence type="ECO:0000256" key="6">
    <source>
        <dbReference type="ARBA" id="ARBA00023015"/>
    </source>
</evidence>
<comment type="subcellular location">
    <subcellularLocation>
        <location evidence="1">Nucleus</location>
    </subcellularLocation>
</comment>
<evidence type="ECO:0000313" key="10">
    <source>
        <dbReference type="Proteomes" id="UP000035642"/>
    </source>
</evidence>
<dbReference type="Proteomes" id="UP000035642">
    <property type="component" value="Unassembled WGS sequence"/>
</dbReference>
<dbReference type="GO" id="GO:0048188">
    <property type="term" value="C:Set1C/COMPASS complex"/>
    <property type="evidence" value="ECO:0007669"/>
    <property type="project" value="TreeGrafter"/>
</dbReference>
<dbReference type="InterPro" id="IPR037867">
    <property type="entry name" value="Swd2/WDR82"/>
</dbReference>
<reference evidence="11" key="2">
    <citation type="submission" date="2017-02" db="UniProtKB">
        <authorList>
            <consortium name="WormBaseParasite"/>
        </authorList>
    </citation>
    <scope>IDENTIFICATION</scope>
</reference>
<dbReference type="WBParaSite" id="ACAC_0001038001-mRNA-1">
    <property type="protein sequence ID" value="ACAC_0001038001-mRNA-1"/>
    <property type="gene ID" value="ACAC_0001038001"/>
</dbReference>
<dbReference type="Gene3D" id="2.130.10.10">
    <property type="entry name" value="YVTN repeat-like/Quinoprotein amine dehydrogenase"/>
    <property type="match status" value="1"/>
</dbReference>
<evidence type="ECO:0000256" key="8">
    <source>
        <dbReference type="ARBA" id="ARBA00023242"/>
    </source>
</evidence>
<reference evidence="10" key="1">
    <citation type="submission" date="2012-09" db="EMBL/GenBank/DDBJ databases">
        <authorList>
            <person name="Martin A.A."/>
        </authorList>
    </citation>
    <scope>NUCLEOTIDE SEQUENCE</scope>
</reference>
<keyword evidence="6" id="KW-0805">Transcription regulation</keyword>
<keyword evidence="10" id="KW-1185">Reference proteome</keyword>
<accession>A0A0K0DGX7</accession>
<dbReference type="PROSITE" id="PS50294">
    <property type="entry name" value="WD_REPEATS_REGION"/>
    <property type="match status" value="1"/>
</dbReference>
<dbReference type="STRING" id="6313.A0A0K0DGX7"/>
<evidence type="ECO:0000256" key="9">
    <source>
        <dbReference type="PROSITE-ProRule" id="PRU00221"/>
    </source>
</evidence>
<keyword evidence="3" id="KW-0806">Transcription termination</keyword>
<keyword evidence="4 9" id="KW-0853">WD repeat</keyword>
<dbReference type="GO" id="GO:0071027">
    <property type="term" value="P:nuclear RNA surveillance"/>
    <property type="evidence" value="ECO:0007669"/>
    <property type="project" value="UniProtKB-ARBA"/>
</dbReference>
<evidence type="ECO:0000256" key="2">
    <source>
        <dbReference type="ARBA" id="ARBA00005616"/>
    </source>
</evidence>
<dbReference type="Pfam" id="PF00400">
    <property type="entry name" value="WD40"/>
    <property type="match status" value="3"/>
</dbReference>
<dbReference type="InterPro" id="IPR001680">
    <property type="entry name" value="WD40_rpt"/>
</dbReference>
<name>A0A0K0DGX7_ANGCA</name>
<dbReference type="InterPro" id="IPR036322">
    <property type="entry name" value="WD40_repeat_dom_sf"/>
</dbReference>
<keyword evidence="7" id="KW-0804">Transcription</keyword>
<dbReference type="FunFam" id="2.130.10.10:FF:000065">
    <property type="entry name" value="WD repeat-containing protein 82"/>
    <property type="match status" value="1"/>
</dbReference>
<evidence type="ECO:0000313" key="11">
    <source>
        <dbReference type="WBParaSite" id="ACAC_0001038001-mRNA-1"/>
    </source>
</evidence>
<organism evidence="10 11">
    <name type="scientific">Angiostrongylus cantonensis</name>
    <name type="common">Rat lungworm</name>
    <dbReference type="NCBI Taxonomy" id="6313"/>
    <lineage>
        <taxon>Eukaryota</taxon>
        <taxon>Metazoa</taxon>
        <taxon>Ecdysozoa</taxon>
        <taxon>Nematoda</taxon>
        <taxon>Chromadorea</taxon>
        <taxon>Rhabditida</taxon>
        <taxon>Rhabditina</taxon>
        <taxon>Rhabditomorpha</taxon>
        <taxon>Strongyloidea</taxon>
        <taxon>Metastrongylidae</taxon>
        <taxon>Angiostrongylus</taxon>
    </lineage>
</organism>
<dbReference type="PROSITE" id="PS50082">
    <property type="entry name" value="WD_REPEATS_2"/>
    <property type="match status" value="3"/>
</dbReference>
<protein>
    <submittedName>
        <fullName evidence="11">WD_REPEATS_REGION domain-containing protein</fullName>
    </submittedName>
</protein>
<dbReference type="GO" id="GO:0032785">
    <property type="term" value="P:negative regulation of DNA-templated transcription, elongation"/>
    <property type="evidence" value="ECO:0007669"/>
    <property type="project" value="UniProtKB-ARBA"/>
</dbReference>
<evidence type="ECO:0000256" key="3">
    <source>
        <dbReference type="ARBA" id="ARBA00022472"/>
    </source>
</evidence>
<evidence type="ECO:0000256" key="5">
    <source>
        <dbReference type="ARBA" id="ARBA00022737"/>
    </source>
</evidence>
<feature type="repeat" description="WD" evidence="9">
    <location>
        <begin position="268"/>
        <end position="309"/>
    </location>
</feature>
<dbReference type="SMART" id="SM00320">
    <property type="entry name" value="WD40"/>
    <property type="match status" value="5"/>
</dbReference>
<dbReference type="PANTHER" id="PTHR19861">
    <property type="entry name" value="WD40 REPEAT PROTEIN SWD2"/>
    <property type="match status" value="1"/>
</dbReference>
<keyword evidence="8" id="KW-0539">Nucleus</keyword>
<evidence type="ECO:0000256" key="1">
    <source>
        <dbReference type="ARBA" id="ARBA00004123"/>
    </source>
</evidence>
<dbReference type="GO" id="GO:0003682">
    <property type="term" value="F:chromatin binding"/>
    <property type="evidence" value="ECO:0007669"/>
    <property type="project" value="TreeGrafter"/>
</dbReference>
<dbReference type="PANTHER" id="PTHR19861:SF0">
    <property type="entry name" value="WD REPEAT-CONTAINING PROTEIN 82"/>
    <property type="match status" value="1"/>
</dbReference>
<evidence type="ECO:0000256" key="7">
    <source>
        <dbReference type="ARBA" id="ARBA00023163"/>
    </source>
</evidence>
<dbReference type="GO" id="GO:0006353">
    <property type="term" value="P:DNA-templated transcription termination"/>
    <property type="evidence" value="ECO:0007669"/>
    <property type="project" value="UniProtKB-KW"/>
</dbReference>
<feature type="repeat" description="WD" evidence="9">
    <location>
        <begin position="50"/>
        <end position="91"/>
    </location>
</feature>
<dbReference type="SUPFAM" id="SSF50978">
    <property type="entry name" value="WD40 repeat-like"/>
    <property type="match status" value="1"/>
</dbReference>
<evidence type="ECO:0000256" key="4">
    <source>
        <dbReference type="ARBA" id="ARBA00022574"/>
    </source>
</evidence>
<proteinExistence type="inferred from homology"/>
<dbReference type="AlphaFoldDB" id="A0A0K0DGX7"/>